<dbReference type="AlphaFoldDB" id="A0A0V1BNT3"/>
<dbReference type="EMBL" id="JYDH01000024">
    <property type="protein sequence ID" value="KRY38583.1"/>
    <property type="molecule type" value="Genomic_DNA"/>
</dbReference>
<organism evidence="1 2">
    <name type="scientific">Trichinella spiralis</name>
    <name type="common">Trichina worm</name>
    <dbReference type="NCBI Taxonomy" id="6334"/>
    <lineage>
        <taxon>Eukaryota</taxon>
        <taxon>Metazoa</taxon>
        <taxon>Ecdysozoa</taxon>
        <taxon>Nematoda</taxon>
        <taxon>Enoplea</taxon>
        <taxon>Dorylaimia</taxon>
        <taxon>Trichinellida</taxon>
        <taxon>Trichinellidae</taxon>
        <taxon>Trichinella</taxon>
    </lineage>
</organism>
<reference evidence="1 2" key="1">
    <citation type="submission" date="2015-01" db="EMBL/GenBank/DDBJ databases">
        <title>Evolution of Trichinella species and genotypes.</title>
        <authorList>
            <person name="Korhonen P.K."/>
            <person name="Edoardo P."/>
            <person name="Giuseppe L.R."/>
            <person name="Gasser R.B."/>
        </authorList>
    </citation>
    <scope>NUCLEOTIDE SEQUENCE [LARGE SCALE GENOMIC DNA]</scope>
    <source>
        <strain evidence="1">ISS3</strain>
    </source>
</reference>
<accession>A0A0V1BNT3</accession>
<protein>
    <submittedName>
        <fullName evidence="1">Uncharacterized protein</fullName>
    </submittedName>
</protein>
<gene>
    <name evidence="1" type="ORF">T01_3368</name>
</gene>
<evidence type="ECO:0000313" key="1">
    <source>
        <dbReference type="EMBL" id="KRY38583.1"/>
    </source>
</evidence>
<keyword evidence="2" id="KW-1185">Reference proteome</keyword>
<dbReference type="InParanoid" id="A0A0V1BNT3"/>
<evidence type="ECO:0000313" key="2">
    <source>
        <dbReference type="Proteomes" id="UP000054776"/>
    </source>
</evidence>
<dbReference type="Proteomes" id="UP000054776">
    <property type="component" value="Unassembled WGS sequence"/>
</dbReference>
<sequence>MEFFIRRQAATQCAMISSSTFRAYHFHLSRLMVYTQSRIEDGLKGTSDKHQDLNSNWSISFGNSTKQTNLNSALNMNLLRTLCKSALFKNRFFEQNRVIFFPTIMTKFNNNISQQHFLYFHSVVPKKPYQKQNCAFYDNLETSACSYSTDGCCVGFSIALHTILYSPLLGTKITVSGIAISIMVLELPETDITANAALLLPLSGLLSFRVENQIVYHDNEVLKMQKCSPSTVVTNFNFIPSVDQFE</sequence>
<comment type="caution">
    <text evidence="1">The sequence shown here is derived from an EMBL/GenBank/DDBJ whole genome shotgun (WGS) entry which is preliminary data.</text>
</comment>
<proteinExistence type="predicted"/>
<name>A0A0V1BNT3_TRISP</name>